<keyword evidence="3" id="KW-1185">Reference proteome</keyword>
<reference evidence="2 3" key="1">
    <citation type="submission" date="2009-06" db="EMBL/GenBank/DDBJ databases">
        <title>Complete sequence of Desulfovibrio salexigens DSM 2638.</title>
        <authorList>
            <consortium name="US DOE Joint Genome Institute"/>
            <person name="Lucas S."/>
            <person name="Copeland A."/>
            <person name="Lapidus A."/>
            <person name="Glavina del Rio T."/>
            <person name="Tice H."/>
            <person name="Bruce D."/>
            <person name="Goodwin L."/>
            <person name="Pitluck S."/>
            <person name="Munk A.C."/>
            <person name="Brettin T."/>
            <person name="Detter J.C."/>
            <person name="Han C."/>
            <person name="Tapia R."/>
            <person name="Larimer F."/>
            <person name="Land M."/>
            <person name="Hauser L."/>
            <person name="Kyrpides N."/>
            <person name="Anderson I."/>
            <person name="Wall J.D."/>
            <person name="Arkin A.P."/>
            <person name="Dehal P."/>
            <person name="Chivian D."/>
            <person name="Giles B."/>
            <person name="Hazen T.C."/>
        </authorList>
    </citation>
    <scope>NUCLEOTIDE SEQUENCE [LARGE SCALE GENOMIC DNA]</scope>
    <source>
        <strain evidence="3">ATCC 14822 / DSM 2638 / NCIMB 8403 / VKM B-1763</strain>
    </source>
</reference>
<dbReference type="InterPro" id="IPR001296">
    <property type="entry name" value="Glyco_trans_1"/>
</dbReference>
<dbReference type="RefSeq" id="WP_015853488.1">
    <property type="nucleotide sequence ID" value="NC_012881.1"/>
</dbReference>
<dbReference type="Proteomes" id="UP000002601">
    <property type="component" value="Chromosome"/>
</dbReference>
<dbReference type="AlphaFoldDB" id="C6BTJ1"/>
<dbReference type="CAZy" id="GT4">
    <property type="family name" value="Glycosyltransferase Family 4"/>
</dbReference>
<dbReference type="Pfam" id="PF00534">
    <property type="entry name" value="Glycos_transf_1"/>
    <property type="match status" value="1"/>
</dbReference>
<dbReference type="GO" id="GO:0016757">
    <property type="term" value="F:glycosyltransferase activity"/>
    <property type="evidence" value="ECO:0007669"/>
    <property type="project" value="InterPro"/>
</dbReference>
<dbReference type="EMBL" id="CP001649">
    <property type="protein sequence ID" value="ACS81672.1"/>
    <property type="molecule type" value="Genomic_DNA"/>
</dbReference>
<sequence>MNSTLLVIITDRLSHIIGKGELIDRYYNPGGVFSDVHILMTNDDRPDIQALQRTVGDAKLTLHTLPSGMGLLAKTLWRPFLLRSWADQAVELAREINPAMIRCYGNFLNGYVGARIKEELGIPLFVSLHTQPDQTRANPEVDFKTKVFYALSKGVEKYTLTRADKVSCVYGSILDYARDKGATNPFVAYNVINPGKIVRKEEYSSSGPMKILYVGRVIPAKNPENIIRALKYFDAELTIVGSGSKEQELAELANELKLNARIHFIPAMPNDELCRTMHEYDLFAGHSQYSEFPKTVLEASLCGLPILFNSRRGTPVPEFENNTAKMVEDSPAGYRSGIEFFSSEARRKEFGINAARQADAHWEPAQAEKIFADIHRELTGK</sequence>
<accession>C6BTJ1</accession>
<evidence type="ECO:0000259" key="1">
    <source>
        <dbReference type="Pfam" id="PF00534"/>
    </source>
</evidence>
<proteinExistence type="predicted"/>
<organism evidence="2 3">
    <name type="scientific">Maridesulfovibrio salexigens (strain ATCC 14822 / DSM 2638 / NCIMB 8403 / VKM B-1763)</name>
    <name type="common">Desulfovibrio salexigens</name>
    <dbReference type="NCBI Taxonomy" id="526222"/>
    <lineage>
        <taxon>Bacteria</taxon>
        <taxon>Pseudomonadati</taxon>
        <taxon>Thermodesulfobacteriota</taxon>
        <taxon>Desulfovibrionia</taxon>
        <taxon>Desulfovibrionales</taxon>
        <taxon>Desulfovibrionaceae</taxon>
        <taxon>Maridesulfovibrio</taxon>
    </lineage>
</organism>
<evidence type="ECO:0000313" key="2">
    <source>
        <dbReference type="EMBL" id="ACS81672.1"/>
    </source>
</evidence>
<dbReference type="PANTHER" id="PTHR45947">
    <property type="entry name" value="SULFOQUINOVOSYL TRANSFERASE SQD2"/>
    <property type="match status" value="1"/>
</dbReference>
<keyword evidence="2" id="KW-0808">Transferase</keyword>
<dbReference type="OrthoDB" id="9790710at2"/>
<dbReference type="Gene3D" id="3.40.50.2000">
    <property type="entry name" value="Glycogen Phosphorylase B"/>
    <property type="match status" value="2"/>
</dbReference>
<dbReference type="eggNOG" id="COG0438">
    <property type="taxonomic scope" value="Bacteria"/>
</dbReference>
<dbReference type="PANTHER" id="PTHR45947:SF3">
    <property type="entry name" value="SULFOQUINOVOSYL TRANSFERASE SQD2"/>
    <property type="match status" value="1"/>
</dbReference>
<protein>
    <submittedName>
        <fullName evidence="2">Glycosyl transferase group 1</fullName>
    </submittedName>
</protein>
<name>C6BTJ1_MARSD</name>
<feature type="domain" description="Glycosyl transferase family 1" evidence="1">
    <location>
        <begin position="200"/>
        <end position="329"/>
    </location>
</feature>
<dbReference type="KEGG" id="dsa:Desal_3626"/>
<dbReference type="STRING" id="526222.Desal_3626"/>
<evidence type="ECO:0000313" key="3">
    <source>
        <dbReference type="Proteomes" id="UP000002601"/>
    </source>
</evidence>
<gene>
    <name evidence="2" type="ordered locus">Desal_3626</name>
</gene>
<dbReference type="InterPro" id="IPR050194">
    <property type="entry name" value="Glycosyltransferase_grp1"/>
</dbReference>
<dbReference type="HOGENOM" id="CLU_710981_0_0_7"/>
<dbReference type="SUPFAM" id="SSF53756">
    <property type="entry name" value="UDP-Glycosyltransferase/glycogen phosphorylase"/>
    <property type="match status" value="1"/>
</dbReference>